<gene>
    <name evidence="2" type="ORF">B0T23DRAFT_428195</name>
</gene>
<reference evidence="2 3" key="1">
    <citation type="journal article" date="2023" name="Mol. Phylogenet. Evol.">
        <title>Genome-scale phylogeny and comparative genomics of the fungal order Sordariales.</title>
        <authorList>
            <person name="Hensen N."/>
            <person name="Bonometti L."/>
            <person name="Westerberg I."/>
            <person name="Brannstrom I.O."/>
            <person name="Guillou S."/>
            <person name="Cros-Aarteil S."/>
            <person name="Calhoun S."/>
            <person name="Haridas S."/>
            <person name="Kuo A."/>
            <person name="Mondo S."/>
            <person name="Pangilinan J."/>
            <person name="Riley R."/>
            <person name="LaButti K."/>
            <person name="Andreopoulos B."/>
            <person name="Lipzen A."/>
            <person name="Chen C."/>
            <person name="Yan M."/>
            <person name="Daum C."/>
            <person name="Ng V."/>
            <person name="Clum A."/>
            <person name="Steindorff A."/>
            <person name="Ohm R.A."/>
            <person name="Martin F."/>
            <person name="Silar P."/>
            <person name="Natvig D.O."/>
            <person name="Lalanne C."/>
            <person name="Gautier V."/>
            <person name="Ament-Velasquez S.L."/>
            <person name="Kruys A."/>
            <person name="Hutchinson M.I."/>
            <person name="Powell A.J."/>
            <person name="Barry K."/>
            <person name="Miller A.N."/>
            <person name="Grigoriev I.V."/>
            <person name="Debuchy R."/>
            <person name="Gladieux P."/>
            <person name="Hiltunen Thoren M."/>
            <person name="Johannesson H."/>
        </authorList>
    </citation>
    <scope>NUCLEOTIDE SEQUENCE [LARGE SCALE GENOMIC DNA]</scope>
    <source>
        <strain evidence="2 3">FGSC 10403</strain>
    </source>
</reference>
<dbReference type="RefSeq" id="XP_062694722.1">
    <property type="nucleotide sequence ID" value="XM_062840121.1"/>
</dbReference>
<proteinExistence type="predicted"/>
<dbReference type="AlphaFoldDB" id="A0AAJ0IBA2"/>
<dbReference type="EMBL" id="JAULSX010000003">
    <property type="protein sequence ID" value="KAK3495293.1"/>
    <property type="molecule type" value="Genomic_DNA"/>
</dbReference>
<organism evidence="2 3">
    <name type="scientific">Neurospora hispaniola</name>
    <dbReference type="NCBI Taxonomy" id="588809"/>
    <lineage>
        <taxon>Eukaryota</taxon>
        <taxon>Fungi</taxon>
        <taxon>Dikarya</taxon>
        <taxon>Ascomycota</taxon>
        <taxon>Pezizomycotina</taxon>
        <taxon>Sordariomycetes</taxon>
        <taxon>Sordariomycetidae</taxon>
        <taxon>Sordariales</taxon>
        <taxon>Sordariaceae</taxon>
        <taxon>Neurospora</taxon>
    </lineage>
</organism>
<dbReference type="Proteomes" id="UP001285908">
    <property type="component" value="Unassembled WGS sequence"/>
</dbReference>
<sequence length="343" mass="37367">MAERDWLDALLSEPDDFDMPPACPFGEEDYSKDAEQDQGDHAIEDSSIVDKSLVATAKKPIDALYKLTHATYTPIDTTHKPIDATFKPTNVVSKPTDETYKPIDEAYNQTNATHITPTDRSTDRPAGVQSEEPEVRSTTLTTATTSVPTKNVIPIGLTQVVEPVNYHGHMAPDHTTAAHTIHPDSHIVHPVALPNGHRSAESQNQASNQPLLAPIDYGVPCEECKEESIWQPGAARCFDCLGNSPSSRKRQAVIARALLGIWSCSNCYGEADNGAGKHCLLCSQRQVAKNDRARQRRAAGQTWVPGYVQKGGVRKERSTKPKGASEASRKAKIASIKKGLGRN</sequence>
<feature type="region of interest" description="Disordered" evidence="1">
    <location>
        <begin position="111"/>
        <end position="142"/>
    </location>
</feature>
<feature type="compositionally biased region" description="Basic and acidic residues" evidence="1">
    <location>
        <begin position="29"/>
        <end position="44"/>
    </location>
</feature>
<name>A0AAJ0IBA2_9PEZI</name>
<keyword evidence="3" id="KW-1185">Reference proteome</keyword>
<accession>A0AAJ0IBA2</accession>
<dbReference type="GeneID" id="87877743"/>
<feature type="region of interest" description="Disordered" evidence="1">
    <location>
        <begin position="309"/>
        <end position="343"/>
    </location>
</feature>
<evidence type="ECO:0000313" key="2">
    <source>
        <dbReference type="EMBL" id="KAK3495293.1"/>
    </source>
</evidence>
<evidence type="ECO:0000256" key="1">
    <source>
        <dbReference type="SAM" id="MobiDB-lite"/>
    </source>
</evidence>
<feature type="compositionally biased region" description="Low complexity" evidence="1">
    <location>
        <begin position="333"/>
        <end position="343"/>
    </location>
</feature>
<feature type="region of interest" description="Disordered" evidence="1">
    <location>
        <begin position="1"/>
        <end position="45"/>
    </location>
</feature>
<protein>
    <submittedName>
        <fullName evidence="2">Uncharacterized protein</fullName>
    </submittedName>
</protein>
<comment type="caution">
    <text evidence="2">The sequence shown here is derived from an EMBL/GenBank/DDBJ whole genome shotgun (WGS) entry which is preliminary data.</text>
</comment>
<evidence type="ECO:0000313" key="3">
    <source>
        <dbReference type="Proteomes" id="UP001285908"/>
    </source>
</evidence>